<keyword evidence="3" id="KW-0963">Cytoplasm</keyword>
<dbReference type="EMBL" id="QVEV01000004">
    <property type="protein sequence ID" value="RGC17635.1"/>
    <property type="molecule type" value="Genomic_DNA"/>
</dbReference>
<evidence type="ECO:0000259" key="8">
    <source>
        <dbReference type="PROSITE" id="PS51096"/>
    </source>
</evidence>
<reference evidence="12 16" key="4">
    <citation type="submission" date="2020-02" db="EMBL/GenBank/DDBJ databases">
        <authorList>
            <person name="Kociolek L.K."/>
            <person name="Ozer E.A."/>
        </authorList>
    </citation>
    <scope>NUCLEOTIDE SEQUENCE [LARGE SCALE GENOMIC DNA]</scope>
    <source>
        <strain evidence="12 16">ATCC 14501</strain>
    </source>
</reference>
<dbReference type="InterPro" id="IPR033887">
    <property type="entry name" value="PTS_IIA_man"/>
</dbReference>
<dbReference type="RefSeq" id="WP_002605998.1">
    <property type="nucleotide sequence ID" value="NZ_AP025565.1"/>
</dbReference>
<evidence type="ECO:0000256" key="7">
    <source>
        <dbReference type="ARBA" id="ARBA00022777"/>
    </source>
</evidence>
<evidence type="ECO:0000256" key="3">
    <source>
        <dbReference type="ARBA" id="ARBA00022490"/>
    </source>
</evidence>
<dbReference type="Proteomes" id="UP000604383">
    <property type="component" value="Unassembled WGS sequence"/>
</dbReference>
<evidence type="ECO:0000256" key="4">
    <source>
        <dbReference type="ARBA" id="ARBA00022597"/>
    </source>
</evidence>
<dbReference type="OrthoDB" id="9799827at2"/>
<dbReference type="Proteomes" id="UP000030008">
    <property type="component" value="Unassembled WGS sequence"/>
</dbReference>
<dbReference type="AlphaFoldDB" id="A0A099I9Q5"/>
<dbReference type="GO" id="GO:0005737">
    <property type="term" value="C:cytoplasm"/>
    <property type="evidence" value="ECO:0007669"/>
    <property type="project" value="UniProtKB-SubCell"/>
</dbReference>
<keyword evidence="6" id="KW-0598">Phosphotransferase system</keyword>
<evidence type="ECO:0000313" key="12">
    <source>
        <dbReference type="EMBL" id="QJA04558.1"/>
    </source>
</evidence>
<evidence type="ECO:0000256" key="5">
    <source>
        <dbReference type="ARBA" id="ARBA00022679"/>
    </source>
</evidence>
<dbReference type="EMBL" id="WWTN01000009">
    <property type="protein sequence ID" value="MZH55591.1"/>
    <property type="molecule type" value="Genomic_DNA"/>
</dbReference>
<dbReference type="GO" id="GO:0009401">
    <property type="term" value="P:phosphoenolpyruvate-dependent sugar phosphotransferase system"/>
    <property type="evidence" value="ECO:0007669"/>
    <property type="project" value="UniProtKB-KW"/>
</dbReference>
<dbReference type="CDD" id="cd00006">
    <property type="entry name" value="PTS_IIA_man"/>
    <property type="match status" value="1"/>
</dbReference>
<gene>
    <name evidence="9" type="ORF">CIAN88_02090</name>
    <name evidence="13" type="ORF">DXA38_04815</name>
    <name evidence="12" type="ORF">G4D54_20045</name>
    <name evidence="11" type="ORF">GT664_07425</name>
    <name evidence="10" type="ORF">MKC95_01500</name>
</gene>
<reference evidence="9 14" key="1">
    <citation type="submission" date="2014-08" db="EMBL/GenBank/DDBJ databases">
        <title>Clostridium innocuum, an unnegligible vancomycin-resistant pathogen causing extra-intestinal infections.</title>
        <authorList>
            <person name="Feng Y."/>
            <person name="Chiu C.-H."/>
        </authorList>
    </citation>
    <scope>NUCLEOTIDE SEQUENCE [LARGE SCALE GENOMIC DNA]</scope>
    <source>
        <strain evidence="9 14">AN88</strain>
    </source>
</reference>
<dbReference type="EMBL" id="JQIF01000009">
    <property type="protein sequence ID" value="KGJ54759.1"/>
    <property type="molecule type" value="Genomic_DNA"/>
</dbReference>
<evidence type="ECO:0000313" key="10">
    <source>
        <dbReference type="EMBL" id="MCR0231443.1"/>
    </source>
</evidence>
<evidence type="ECO:0000313" key="9">
    <source>
        <dbReference type="EMBL" id="KGJ54759.1"/>
    </source>
</evidence>
<sequence length="142" mass="15387">MIGLIVTGHGNFASGLTSSLKLIAGEPKNYVAVDFLESYSVDDLERELTKALDELKDCEGVLVLSDLGGGSPFKTAVMVGYPRGNVEVVAGTNLPMLIEVNMGRQFVEELGMLTEMAMNTGKDQVVRYEFKPVQQEEPTDGI</sequence>
<dbReference type="Pfam" id="PF03610">
    <property type="entry name" value="EIIA-man"/>
    <property type="match status" value="1"/>
</dbReference>
<evidence type="ECO:0000256" key="2">
    <source>
        <dbReference type="ARBA" id="ARBA00022448"/>
    </source>
</evidence>
<evidence type="ECO:0000313" key="16">
    <source>
        <dbReference type="Proteomes" id="UP000503330"/>
    </source>
</evidence>
<dbReference type="PROSITE" id="PS51096">
    <property type="entry name" value="PTS_EIIA_TYPE_4"/>
    <property type="match status" value="1"/>
</dbReference>
<evidence type="ECO:0000313" key="15">
    <source>
        <dbReference type="Proteomes" id="UP000260025"/>
    </source>
</evidence>
<accession>A0A099I9Q5</accession>
<evidence type="ECO:0000313" key="13">
    <source>
        <dbReference type="EMBL" id="RGC17635.1"/>
    </source>
</evidence>
<comment type="subcellular location">
    <subcellularLocation>
        <location evidence="1">Cytoplasm</location>
    </subcellularLocation>
</comment>
<dbReference type="Proteomes" id="UP001203972">
    <property type="component" value="Unassembled WGS sequence"/>
</dbReference>
<dbReference type="NCBIfam" id="NF040761">
    <property type="entry name" value="AgaF"/>
    <property type="match status" value="1"/>
</dbReference>
<dbReference type="InterPro" id="IPR036662">
    <property type="entry name" value="PTS_EIIA_man-typ_sf"/>
</dbReference>
<protein>
    <submittedName>
        <fullName evidence="9">PTS fructose transporter subunit IIA</fullName>
    </submittedName>
    <submittedName>
        <fullName evidence="10">PTS sugar transporter subunit IIA</fullName>
    </submittedName>
</protein>
<reference evidence="10" key="5">
    <citation type="journal article" date="2022" name="Clin. Infect. Dis.">
        <title>Association between Clostridium innocuum and antibiotic-associated diarrhea in adults and children: A cross-sectional study and comparative genomics analysis.</title>
        <authorList>
            <person name="Cherny K.E."/>
            <person name="Muscat E.B."/>
            <person name="Balaji A."/>
            <person name="Mukherjee J."/>
            <person name="Ozer E.A."/>
            <person name="Angarone M.P."/>
            <person name="Hauser A.R."/>
            <person name="Sichel J.S."/>
            <person name="Amponsah E."/>
            <person name="Kociolek L.K."/>
        </authorList>
    </citation>
    <scope>NUCLEOTIDE SEQUENCE</scope>
    <source>
        <strain evidence="10">NU1-AC-029v</strain>
    </source>
</reference>
<proteinExistence type="predicted"/>
<dbReference type="SUPFAM" id="SSF53062">
    <property type="entry name" value="PTS system fructose IIA component-like"/>
    <property type="match status" value="1"/>
</dbReference>
<reference evidence="11" key="3">
    <citation type="journal article" date="2019" name="Nat. Med.">
        <title>A library of human gut bacterial isolates paired with longitudinal multiomics data enables mechanistic microbiome research.</title>
        <authorList>
            <person name="Poyet M."/>
            <person name="Groussin M."/>
            <person name="Gibbons S.M."/>
            <person name="Avila-Pacheco J."/>
            <person name="Jiang X."/>
            <person name="Kearney S.M."/>
            <person name="Perrotta A.R."/>
            <person name="Berdy B."/>
            <person name="Zhao S."/>
            <person name="Lieberman T.D."/>
            <person name="Swanson P.K."/>
            <person name="Smith M."/>
            <person name="Roesemann S."/>
            <person name="Alexander J.E."/>
            <person name="Rich S.A."/>
            <person name="Livny J."/>
            <person name="Vlamakis H."/>
            <person name="Clish C."/>
            <person name="Bullock K."/>
            <person name="Deik A."/>
            <person name="Scott J."/>
            <person name="Pierce K.A."/>
            <person name="Xavier R.J."/>
            <person name="Alm E.J."/>
        </authorList>
    </citation>
    <scope>NUCLEOTIDE SEQUENCE</scope>
    <source>
        <strain evidence="11">BIOML-A12</strain>
    </source>
</reference>
<dbReference type="Proteomes" id="UP000503330">
    <property type="component" value="Chromosome"/>
</dbReference>
<dbReference type="Proteomes" id="UP000260025">
    <property type="component" value="Unassembled WGS sequence"/>
</dbReference>
<dbReference type="InterPro" id="IPR004701">
    <property type="entry name" value="PTS_EIIA_man-typ"/>
</dbReference>
<dbReference type="PANTHER" id="PTHR33799">
    <property type="entry name" value="PTS PERMEASE-RELATED-RELATED"/>
    <property type="match status" value="1"/>
</dbReference>
<keyword evidence="4 10" id="KW-0762">Sugar transport</keyword>
<dbReference type="InterPro" id="IPR051471">
    <property type="entry name" value="Bacterial_PTS_sugar_comp"/>
</dbReference>
<keyword evidence="2" id="KW-0813">Transport</keyword>
<keyword evidence="5" id="KW-0808">Transferase</keyword>
<evidence type="ECO:0000313" key="11">
    <source>
        <dbReference type="EMBL" id="MZH55591.1"/>
    </source>
</evidence>
<evidence type="ECO:0000313" key="14">
    <source>
        <dbReference type="Proteomes" id="UP000030008"/>
    </source>
</evidence>
<dbReference type="PANTHER" id="PTHR33799:SF1">
    <property type="entry name" value="PTS SYSTEM MANNOSE-SPECIFIC EIIAB COMPONENT-RELATED"/>
    <property type="match status" value="1"/>
</dbReference>
<name>A0A099I9Q5_CLOIN</name>
<feature type="domain" description="PTS EIIA type-4" evidence="8">
    <location>
        <begin position="1"/>
        <end position="125"/>
    </location>
</feature>
<dbReference type="GO" id="GO:0016301">
    <property type="term" value="F:kinase activity"/>
    <property type="evidence" value="ECO:0007669"/>
    <property type="project" value="UniProtKB-KW"/>
</dbReference>
<reference evidence="13 15" key="2">
    <citation type="submission" date="2018-08" db="EMBL/GenBank/DDBJ databases">
        <title>A genome reference for cultivated species of the human gut microbiota.</title>
        <authorList>
            <person name="Zou Y."/>
            <person name="Xue W."/>
            <person name="Luo G."/>
        </authorList>
    </citation>
    <scope>NUCLEOTIDE SEQUENCE [LARGE SCALE GENOMIC DNA]</scope>
    <source>
        <strain evidence="13 15">OF01-2LB</strain>
    </source>
</reference>
<evidence type="ECO:0000256" key="1">
    <source>
        <dbReference type="ARBA" id="ARBA00004496"/>
    </source>
</evidence>
<dbReference type="EMBL" id="JAKTMA010000002">
    <property type="protein sequence ID" value="MCR0231443.1"/>
    <property type="molecule type" value="Genomic_DNA"/>
</dbReference>
<organism evidence="9 14">
    <name type="scientific">Clostridium innocuum</name>
    <dbReference type="NCBI Taxonomy" id="1522"/>
    <lineage>
        <taxon>Bacteria</taxon>
        <taxon>Bacillati</taxon>
        <taxon>Bacillota</taxon>
        <taxon>Clostridia</taxon>
        <taxon>Eubacteriales</taxon>
        <taxon>Clostridiaceae</taxon>
        <taxon>Clostridium</taxon>
    </lineage>
</organism>
<dbReference type="Gene3D" id="3.40.50.510">
    <property type="entry name" value="Phosphotransferase system, mannose-type IIA component"/>
    <property type="match status" value="1"/>
</dbReference>
<dbReference type="GeneID" id="61927880"/>
<dbReference type="GO" id="GO:0016020">
    <property type="term" value="C:membrane"/>
    <property type="evidence" value="ECO:0007669"/>
    <property type="project" value="InterPro"/>
</dbReference>
<keyword evidence="7" id="KW-0418">Kinase</keyword>
<evidence type="ECO:0000256" key="6">
    <source>
        <dbReference type="ARBA" id="ARBA00022683"/>
    </source>
</evidence>
<dbReference type="EMBL" id="CP048838">
    <property type="protein sequence ID" value="QJA04558.1"/>
    <property type="molecule type" value="Genomic_DNA"/>
</dbReference>